<dbReference type="PANTHER" id="PTHR43208:SF1">
    <property type="entry name" value="ABC TRANSPORTER SUBSTRATE-BINDING PROTEIN"/>
    <property type="match status" value="1"/>
</dbReference>
<protein>
    <submittedName>
        <fullName evidence="4">BMP family ABC transporter substrate-binding protein</fullName>
    </submittedName>
</protein>
<dbReference type="AlphaFoldDB" id="A0A7C4D9W4"/>
<organism evidence="4">
    <name type="scientific">Staphylothermus marinus</name>
    <dbReference type="NCBI Taxonomy" id="2280"/>
    <lineage>
        <taxon>Archaea</taxon>
        <taxon>Thermoproteota</taxon>
        <taxon>Thermoprotei</taxon>
        <taxon>Desulfurococcales</taxon>
        <taxon>Desulfurococcaceae</taxon>
        <taxon>Staphylothermus</taxon>
    </lineage>
</organism>
<dbReference type="PANTHER" id="PTHR43208">
    <property type="entry name" value="ABC TRANSPORTER SUBSTRATE-BINDING PROTEIN"/>
    <property type="match status" value="1"/>
</dbReference>
<dbReference type="InterPro" id="IPR003760">
    <property type="entry name" value="PnrA-like"/>
</dbReference>
<keyword evidence="1" id="KW-0732">Signal</keyword>
<dbReference type="SUPFAM" id="SSF53822">
    <property type="entry name" value="Periplasmic binding protein-like I"/>
    <property type="match status" value="1"/>
</dbReference>
<dbReference type="Pfam" id="PF02608">
    <property type="entry name" value="Bmp"/>
    <property type="match status" value="1"/>
</dbReference>
<keyword evidence="2" id="KW-0812">Transmembrane</keyword>
<dbReference type="InterPro" id="IPR028082">
    <property type="entry name" value="Peripla_BP_I"/>
</dbReference>
<evidence type="ECO:0000313" key="4">
    <source>
        <dbReference type="EMBL" id="HGM58558.1"/>
    </source>
</evidence>
<dbReference type="GO" id="GO:0005886">
    <property type="term" value="C:plasma membrane"/>
    <property type="evidence" value="ECO:0007669"/>
    <property type="project" value="InterPro"/>
</dbReference>
<evidence type="ECO:0000256" key="2">
    <source>
        <dbReference type="SAM" id="Phobius"/>
    </source>
</evidence>
<feature type="domain" description="ABC transporter substrate-binding protein PnrA-like" evidence="3">
    <location>
        <begin position="45"/>
        <end position="298"/>
    </location>
</feature>
<accession>A0A7C4D9W4</accession>
<dbReference type="EMBL" id="DTBJ01000021">
    <property type="protein sequence ID" value="HGM58558.1"/>
    <property type="molecule type" value="Genomic_DNA"/>
</dbReference>
<sequence>MKQSLLVSIFVIILIVISISAFYAGLMYGSERREVVKTWKPPEKIKAAWIYVGPIGDFGWTYAHDIGRRVVAKLFSEWLETTYVESVSEARLAEVIDNLVAQGYNVIFTTSFEFMEKTIEKAKQYPNVIFFHCSGYKRAPNSGTYFADLYQVYYLNGLIAGALTKTGQIGYVAAHTIPEVVRHINAFAIGAREVGEQLGKNIKIHVIEIGEWFNPDKARQAARTLYEQYNVDVIAFTEDSTAIVEYSDEITREYLAGRRDRPLYVFSHYSPMYIYGPEATVSGQLVRWEVIYIDILAKIKAGVLTPYNLENVDLWYLLNTGAVDLGAHIYENGSVMYINPKYVDLLKNIIVTDKLTGEKVSVYELVFRRYEAFRNAPLLIGLQYNAITHKYESIDKIRIEPINPAKPDPQSRIDYYISTLFEPFTGPLTGYNISNTQQKINIPSGKRLTHYELWTMDWFLEYVIYIGKIT</sequence>
<dbReference type="InterPro" id="IPR052910">
    <property type="entry name" value="ABC-Purine-Binding"/>
</dbReference>
<comment type="caution">
    <text evidence="4">The sequence shown here is derived from an EMBL/GenBank/DDBJ whole genome shotgun (WGS) entry which is preliminary data.</text>
</comment>
<name>A0A7C4D9W4_STAMA</name>
<proteinExistence type="predicted"/>
<reference evidence="4" key="1">
    <citation type="journal article" date="2020" name="mSystems">
        <title>Genome- and Community-Level Interaction Insights into Carbon Utilization and Element Cycling Functions of Hydrothermarchaeota in Hydrothermal Sediment.</title>
        <authorList>
            <person name="Zhou Z."/>
            <person name="Liu Y."/>
            <person name="Xu W."/>
            <person name="Pan J."/>
            <person name="Luo Z.H."/>
            <person name="Li M."/>
        </authorList>
    </citation>
    <scope>NUCLEOTIDE SEQUENCE [LARGE SCALE GENOMIC DNA]</scope>
    <source>
        <strain evidence="4">SpSt-642</strain>
    </source>
</reference>
<feature type="transmembrane region" description="Helical" evidence="2">
    <location>
        <begin position="6"/>
        <end position="28"/>
    </location>
</feature>
<evidence type="ECO:0000256" key="1">
    <source>
        <dbReference type="ARBA" id="ARBA00022729"/>
    </source>
</evidence>
<dbReference type="Gene3D" id="3.40.50.2300">
    <property type="match status" value="2"/>
</dbReference>
<keyword evidence="2" id="KW-1133">Transmembrane helix</keyword>
<evidence type="ECO:0000259" key="3">
    <source>
        <dbReference type="Pfam" id="PF02608"/>
    </source>
</evidence>
<gene>
    <name evidence="4" type="ORF">ENU14_03080</name>
</gene>
<dbReference type="CDD" id="cd19963">
    <property type="entry name" value="PBP1_BMP-like"/>
    <property type="match status" value="1"/>
</dbReference>
<keyword evidence="2" id="KW-0472">Membrane</keyword>